<reference evidence="2" key="1">
    <citation type="submission" date="2021-01" db="EMBL/GenBank/DDBJ databases">
        <authorList>
            <person name="Corre E."/>
            <person name="Pelletier E."/>
            <person name="Niang G."/>
            <person name="Scheremetjew M."/>
            <person name="Finn R."/>
            <person name="Kale V."/>
            <person name="Holt S."/>
            <person name="Cochrane G."/>
            <person name="Meng A."/>
            <person name="Brown T."/>
            <person name="Cohen L."/>
        </authorList>
    </citation>
    <scope>NUCLEOTIDE SEQUENCE</scope>
    <source>
        <strain evidence="2">NY070348D</strain>
    </source>
</reference>
<dbReference type="EMBL" id="HBHK01003042">
    <property type="protein sequence ID" value="CAD9666636.1"/>
    <property type="molecule type" value="Transcribed_RNA"/>
</dbReference>
<protein>
    <submittedName>
        <fullName evidence="2">Uncharacterized protein</fullName>
    </submittedName>
</protein>
<organism evidence="2">
    <name type="scientific">Mucochytrium quahogii</name>
    <dbReference type="NCBI Taxonomy" id="96639"/>
    <lineage>
        <taxon>Eukaryota</taxon>
        <taxon>Sar</taxon>
        <taxon>Stramenopiles</taxon>
        <taxon>Bigyra</taxon>
        <taxon>Labyrinthulomycetes</taxon>
        <taxon>Thraustochytrida</taxon>
        <taxon>Thraustochytriidae</taxon>
        <taxon>Mucochytrium</taxon>
    </lineage>
</organism>
<keyword evidence="1" id="KW-0732">Signal</keyword>
<feature type="signal peptide" evidence="1">
    <location>
        <begin position="1"/>
        <end position="20"/>
    </location>
</feature>
<dbReference type="AlphaFoldDB" id="A0A7S2RC92"/>
<evidence type="ECO:0000313" key="2">
    <source>
        <dbReference type="EMBL" id="CAD9666636.1"/>
    </source>
</evidence>
<proteinExistence type="predicted"/>
<name>A0A7S2RC92_9STRA</name>
<evidence type="ECO:0000256" key="1">
    <source>
        <dbReference type="SAM" id="SignalP"/>
    </source>
</evidence>
<accession>A0A7S2RC92</accession>
<sequence>MEFLKLIFVALVATFANVNAECPGNCQVLKTTMGNIQTCINGGTSTTTCACASLVRFKDCTESQTDVCVSEDICSQMTGTMKLICTLTKRVSFKTKYSLQCS</sequence>
<gene>
    <name evidence="2" type="ORF">QSP1433_LOCUS1785</name>
</gene>
<feature type="chain" id="PRO_5030811408" evidence="1">
    <location>
        <begin position="21"/>
        <end position="102"/>
    </location>
</feature>